<evidence type="ECO:0000313" key="1">
    <source>
        <dbReference type="EMBL" id="OXE50276.1"/>
    </source>
</evidence>
<evidence type="ECO:0000313" key="2">
    <source>
        <dbReference type="Proteomes" id="UP000214610"/>
    </source>
</evidence>
<dbReference type="EMBL" id="NHMP01000002">
    <property type="protein sequence ID" value="OXE50276.1"/>
    <property type="molecule type" value="Genomic_DNA"/>
</dbReference>
<reference evidence="2" key="1">
    <citation type="submission" date="2017-05" db="EMBL/GenBank/DDBJ databases">
        <title>Improved OligoMM genomes.</title>
        <authorList>
            <person name="Garzetti D."/>
        </authorList>
    </citation>
    <scope>NUCLEOTIDE SEQUENCE [LARGE SCALE GENOMIC DNA]</scope>
    <source>
        <strain evidence="2">YL45</strain>
    </source>
</reference>
<sequence>MIQPNKYAALAAGIIAEKGLPWNEARSEILESNPHLSTSMLPSDEQIETALREHYAIFDPEGHKGRLRELRLMALTVMKELEQYSPLLTKGVLNGCADKFSNIYIDLAADDPKEVELFLLDRNIDFESYPIEGRTKRDPVEELIVEAPSLRNGVLRDQHISVWVVLRVYDGHQQGKKKQNKLPDQWQIEEESFKFATIEDLKKILDKTK</sequence>
<gene>
    <name evidence="1" type="ORF">ADH67_04605</name>
</gene>
<comment type="caution">
    <text evidence="1">The sequence shown here is derived from an EMBL/GenBank/DDBJ whole genome shotgun (WGS) entry which is preliminary data.</text>
</comment>
<dbReference type="RefSeq" id="WP_066593781.1">
    <property type="nucleotide sequence ID" value="NZ_CAJTBZ010000005.1"/>
</dbReference>
<dbReference type="Proteomes" id="UP000214610">
    <property type="component" value="Unassembled WGS sequence"/>
</dbReference>
<organism evidence="1 2">
    <name type="scientific">Turicimonas muris</name>
    <dbReference type="NCBI Taxonomy" id="1796652"/>
    <lineage>
        <taxon>Bacteria</taxon>
        <taxon>Pseudomonadati</taxon>
        <taxon>Pseudomonadota</taxon>
        <taxon>Betaproteobacteria</taxon>
        <taxon>Burkholderiales</taxon>
        <taxon>Sutterellaceae</taxon>
        <taxon>Turicimonas</taxon>
    </lineage>
</organism>
<dbReference type="AlphaFoldDB" id="A0A227KRF4"/>
<name>A0A227KRF4_9BURK</name>
<dbReference type="GeneID" id="78361880"/>
<accession>A0A227KRF4</accession>
<proteinExistence type="predicted"/>
<protein>
    <submittedName>
        <fullName evidence="1">Uncharacterized protein</fullName>
    </submittedName>
</protein>
<keyword evidence="2" id="KW-1185">Reference proteome</keyword>